<dbReference type="AlphaFoldDB" id="A0A3D2SE04"/>
<comment type="caution">
    <text evidence="2">The sequence shown here is derived from an EMBL/GenBank/DDBJ whole genome shotgun (WGS) entry which is preliminary data.</text>
</comment>
<evidence type="ECO:0000313" key="2">
    <source>
        <dbReference type="EMBL" id="HCK24485.1"/>
    </source>
</evidence>
<proteinExistence type="predicted"/>
<evidence type="ECO:0000313" key="3">
    <source>
        <dbReference type="Proteomes" id="UP000263098"/>
    </source>
</evidence>
<gene>
    <name evidence="2" type="ORF">DHW31_06875</name>
</gene>
<name>A0A3D2SE04_9BACE</name>
<evidence type="ECO:0008006" key="4">
    <source>
        <dbReference type="Google" id="ProtNLM"/>
    </source>
</evidence>
<evidence type="ECO:0000256" key="1">
    <source>
        <dbReference type="SAM" id="Phobius"/>
    </source>
</evidence>
<accession>A0A3D2SE04</accession>
<keyword evidence="1" id="KW-1133">Transmembrane helix</keyword>
<organism evidence="2 3">
    <name type="scientific">Bacteroides graminisolvens</name>
    <dbReference type="NCBI Taxonomy" id="477666"/>
    <lineage>
        <taxon>Bacteria</taxon>
        <taxon>Pseudomonadati</taxon>
        <taxon>Bacteroidota</taxon>
        <taxon>Bacteroidia</taxon>
        <taxon>Bacteroidales</taxon>
        <taxon>Bacteroidaceae</taxon>
        <taxon>Bacteroides</taxon>
    </lineage>
</organism>
<sequence>METKINKDQVAAQFTAYASAKNKQALYVKLTFGSVLIICALALYFASEIAKEGTNKILVVDAAGQLLPVKSENQEQLYKSLLQTHCYSVAYYTNTFDVNNIKSNQARAAFLVNGADLNAIFGKYQHDKAYSDALNKGTVYRCEFDKIESLQVVGNGAEYQVVFSSILSIIDNGIPLKFKVISRGIAIRTTARFPENPTGFYFKNYTQEYEPINAE</sequence>
<dbReference type="Proteomes" id="UP000263098">
    <property type="component" value="Unassembled WGS sequence"/>
</dbReference>
<dbReference type="EMBL" id="DPVG01000246">
    <property type="protein sequence ID" value="HCK24485.1"/>
    <property type="molecule type" value="Genomic_DNA"/>
</dbReference>
<keyword evidence="1" id="KW-0472">Membrane</keyword>
<protein>
    <recommendedName>
        <fullName evidence="4">Conjugative transposon protein TraK</fullName>
    </recommendedName>
</protein>
<reference evidence="2 3" key="1">
    <citation type="journal article" date="2018" name="Nat. Biotechnol.">
        <title>A standardized bacterial taxonomy based on genome phylogeny substantially revises the tree of life.</title>
        <authorList>
            <person name="Parks D.H."/>
            <person name="Chuvochina M."/>
            <person name="Waite D.W."/>
            <person name="Rinke C."/>
            <person name="Skarshewski A."/>
            <person name="Chaumeil P.A."/>
            <person name="Hugenholtz P."/>
        </authorList>
    </citation>
    <scope>NUCLEOTIDE SEQUENCE [LARGE SCALE GENOMIC DNA]</scope>
    <source>
        <strain evidence="2">UBA9667</strain>
    </source>
</reference>
<keyword evidence="1" id="KW-0812">Transmembrane</keyword>
<feature type="transmembrane region" description="Helical" evidence="1">
    <location>
        <begin position="26"/>
        <end position="46"/>
    </location>
</feature>